<dbReference type="EMBL" id="KF900479">
    <property type="protein sequence ID" value="AIE96440.1"/>
    <property type="molecule type" value="Genomic_DNA"/>
</dbReference>
<dbReference type="Pfam" id="PF13439">
    <property type="entry name" value="Glyco_transf_4"/>
    <property type="match status" value="1"/>
</dbReference>
<name>A0A075FXF8_9EURY</name>
<proteinExistence type="predicted"/>
<gene>
    <name evidence="3" type="primary">wbpY</name>
</gene>
<dbReference type="SUPFAM" id="SSF53756">
    <property type="entry name" value="UDP-Glycosyltransferase/glycogen phosphorylase"/>
    <property type="match status" value="1"/>
</dbReference>
<protein>
    <submittedName>
        <fullName evidence="3">Glycosyl transferase (WbpY)</fullName>
    </submittedName>
</protein>
<evidence type="ECO:0000313" key="3">
    <source>
        <dbReference type="EMBL" id="AIE96440.1"/>
    </source>
</evidence>
<reference evidence="3" key="1">
    <citation type="journal article" date="2014" name="Genome Biol. Evol.">
        <title>Pangenome evidence for extensive interdomain horizontal transfer affecting lineage core and shell genes in uncultured planktonic thaumarchaeota and euryarchaeota.</title>
        <authorList>
            <person name="Deschamps P."/>
            <person name="Zivanovic Y."/>
            <person name="Moreira D."/>
            <person name="Rodriguez-Valera F."/>
            <person name="Lopez-Garcia P."/>
        </authorList>
    </citation>
    <scope>NUCLEOTIDE SEQUENCE</scope>
</reference>
<sequence>MLRITRHIRPITRPRLSPIRLGGRMVKRVVLARGAALPSSTGLGRAHHAVESLLQRAMVPGWSKVSTLEHQIPSFAPSRLLTRWRKHPAFVSSSMEGSEADLLHITDQEQAHLVPEQCDAPVAVTVHDMFHLEPRRIKAGDVRVPVGDQSPGFFRRRDLRRLKQGLARADLLICVSEMTRRDVERMFPGKSTALVRHQIDLDYWDPEGNPRSRELIAEHDDDSKCLLITVGSDEPRKRLDFVREVVASLPEDVASDILMLHIGSEAELDDEQLVAALQHAEALLFPSISEGFGYPPAEAMAAGCPVLAADLPAHNEVIPERCLLPANDLRAWTDEVVRVHKAWKRAGGVPRIPDDSLIDYVRASLSPEAQGEALSRAYERACR</sequence>
<dbReference type="Gene3D" id="3.40.50.2000">
    <property type="entry name" value="Glycogen Phosphorylase B"/>
    <property type="match status" value="3"/>
</dbReference>
<feature type="domain" description="Glycosyltransferase subfamily 4-like N-terminal" evidence="2">
    <location>
        <begin position="69"/>
        <end position="200"/>
    </location>
</feature>
<keyword evidence="1 3" id="KW-0808">Transferase</keyword>
<dbReference type="PANTHER" id="PTHR46401">
    <property type="entry name" value="GLYCOSYLTRANSFERASE WBBK-RELATED"/>
    <property type="match status" value="1"/>
</dbReference>
<organism evidence="3">
    <name type="scientific">uncultured marine group II/III euryarchaeote AD1000_79_C02</name>
    <dbReference type="NCBI Taxonomy" id="1457812"/>
    <lineage>
        <taxon>Archaea</taxon>
        <taxon>Methanobacteriati</taxon>
        <taxon>Methanobacteriota</taxon>
        <taxon>environmental samples</taxon>
    </lineage>
</organism>
<dbReference type="Pfam" id="PF13692">
    <property type="entry name" value="Glyco_trans_1_4"/>
    <property type="match status" value="1"/>
</dbReference>
<dbReference type="AlphaFoldDB" id="A0A075FXF8"/>
<evidence type="ECO:0000259" key="2">
    <source>
        <dbReference type="Pfam" id="PF13439"/>
    </source>
</evidence>
<accession>A0A075FXF8</accession>
<dbReference type="PANTHER" id="PTHR46401:SF2">
    <property type="entry name" value="GLYCOSYLTRANSFERASE WBBK-RELATED"/>
    <property type="match status" value="1"/>
</dbReference>
<evidence type="ECO:0000256" key="1">
    <source>
        <dbReference type="ARBA" id="ARBA00022679"/>
    </source>
</evidence>
<dbReference type="InterPro" id="IPR028098">
    <property type="entry name" value="Glyco_trans_4-like_N"/>
</dbReference>
<dbReference type="GO" id="GO:0016757">
    <property type="term" value="F:glycosyltransferase activity"/>
    <property type="evidence" value="ECO:0007669"/>
    <property type="project" value="TreeGrafter"/>
</dbReference>